<feature type="repeat" description="WD" evidence="3">
    <location>
        <begin position="483"/>
        <end position="524"/>
    </location>
</feature>
<dbReference type="InterPro" id="IPR020472">
    <property type="entry name" value="WD40_PAC1"/>
</dbReference>
<gene>
    <name evidence="7" type="ORF">CP500_017260</name>
</gene>
<dbReference type="InterPro" id="IPR000719">
    <property type="entry name" value="Prot_kinase_dom"/>
</dbReference>
<dbReference type="GO" id="GO:0004672">
    <property type="term" value="F:protein kinase activity"/>
    <property type="evidence" value="ECO:0007669"/>
    <property type="project" value="InterPro"/>
</dbReference>
<dbReference type="GO" id="GO:0005737">
    <property type="term" value="C:cytoplasm"/>
    <property type="evidence" value="ECO:0007669"/>
    <property type="project" value="TreeGrafter"/>
</dbReference>
<dbReference type="NCBIfam" id="NF045510">
    <property type="entry name" value="4Cys_prefix_kin"/>
    <property type="match status" value="1"/>
</dbReference>
<dbReference type="PROSITE" id="PS00678">
    <property type="entry name" value="WD_REPEATS_1"/>
    <property type="match status" value="5"/>
</dbReference>
<dbReference type="Proteomes" id="UP000226442">
    <property type="component" value="Unassembled WGS sequence"/>
</dbReference>
<dbReference type="PANTHER" id="PTHR19849">
    <property type="entry name" value="PHOSPHOLIPASE A-2-ACTIVATING PROTEIN"/>
    <property type="match status" value="1"/>
</dbReference>
<dbReference type="EMBL" id="NXIB02000114">
    <property type="protein sequence ID" value="PHX54215.1"/>
    <property type="molecule type" value="Genomic_DNA"/>
</dbReference>
<keyword evidence="5" id="KW-1133">Transmembrane helix</keyword>
<evidence type="ECO:0000256" key="5">
    <source>
        <dbReference type="SAM" id="Phobius"/>
    </source>
</evidence>
<dbReference type="GO" id="GO:0043161">
    <property type="term" value="P:proteasome-mediated ubiquitin-dependent protein catabolic process"/>
    <property type="evidence" value="ECO:0007669"/>
    <property type="project" value="TreeGrafter"/>
</dbReference>
<feature type="repeat" description="WD" evidence="3">
    <location>
        <begin position="357"/>
        <end position="398"/>
    </location>
</feature>
<dbReference type="PROSITE" id="PS50082">
    <property type="entry name" value="WD_REPEATS_2"/>
    <property type="match status" value="6"/>
</dbReference>
<evidence type="ECO:0000256" key="1">
    <source>
        <dbReference type="ARBA" id="ARBA00022574"/>
    </source>
</evidence>
<dbReference type="OrthoDB" id="500858at2"/>
<feature type="domain" description="Protein kinase" evidence="6">
    <location>
        <begin position="37"/>
        <end position="297"/>
    </location>
</feature>
<dbReference type="InterPro" id="IPR036322">
    <property type="entry name" value="WD40_repeat_dom_sf"/>
</dbReference>
<dbReference type="SUPFAM" id="SSF56112">
    <property type="entry name" value="Protein kinase-like (PK-like)"/>
    <property type="match status" value="1"/>
</dbReference>
<keyword evidence="5" id="KW-0472">Membrane</keyword>
<comment type="caution">
    <text evidence="7">The sequence shown here is derived from an EMBL/GenBank/DDBJ whole genome shotgun (WGS) entry which is preliminary data.</text>
</comment>
<accession>A0A2G4EXF4</accession>
<dbReference type="PROSITE" id="PS50011">
    <property type="entry name" value="PROTEIN_KINASE_DOM"/>
    <property type="match status" value="1"/>
</dbReference>
<dbReference type="PROSITE" id="PS50294">
    <property type="entry name" value="WD_REPEATS_REGION"/>
    <property type="match status" value="6"/>
</dbReference>
<keyword evidence="2" id="KW-0677">Repeat</keyword>
<sequence>MSLCINPTCPKPDHSQNTNNRHCQSCGSDLLLQGRYRVMRLLSDKSGFGKIYTAEEPGISKILKVLKEYFNNEPKVVELFQQEAKVLAQFQHLGIPKVDGYFQYQTRNGLILHCFVMEKIEGPNLEEWLQQQGNHPISERQAIAWLKQLAEILHLVHGKQYFHRDIKPPNIMLRPNGQLVLIDFGTAREATYTYLAKVGVGHRITAVVSAGYTPPEQQNFQAVPQSDFFALGRTFVHLLTGQYPLNFYDAHNDVFRWRQAANISPSLADFIDNLMARRPGDRPHNTQVLLQRIEELAQKLAKRKTNLPVGVAAGVLLVLGGGIGFWFSKLGGSSVSSPSPVVRSRSSLENVSLVKTLTGHSESVSSVAISPDGQTLVSGSDDKTIKIWNLTTGNLIRTLSGHSNYVYSVAISPDGQTLVSGSLDNTIKIWNLATGNLIRTLSGHSNSVSSVAISPDGQTLVSGSYDNTIKIWNLATGNLIRTLSGHSNSVSSVAISPDGQTLVSGSYDNTIKIWNLATGNLIRTLSGHSNSVSSVAISPDGQTLVSGSYDNTIKIWNLATGNLIRTLSSHSNSVYSVAISPDGQTLVSGSGDDTIKIWRVSR</sequence>
<dbReference type="Pfam" id="PF00069">
    <property type="entry name" value="Pkinase"/>
    <property type="match status" value="1"/>
</dbReference>
<evidence type="ECO:0000313" key="7">
    <source>
        <dbReference type="EMBL" id="PHX54215.1"/>
    </source>
</evidence>
<feature type="repeat" description="WD" evidence="3">
    <location>
        <begin position="441"/>
        <end position="482"/>
    </location>
</feature>
<dbReference type="SMART" id="SM00564">
    <property type="entry name" value="PQQ"/>
    <property type="match status" value="5"/>
</dbReference>
<dbReference type="PANTHER" id="PTHR19849:SF1">
    <property type="entry name" value="F-BOX_WD REPEAT-CONTAINING PROTEIN 7"/>
    <property type="match status" value="1"/>
</dbReference>
<keyword evidence="7" id="KW-0418">Kinase</keyword>
<dbReference type="Pfam" id="PF25173">
    <property type="entry name" value="Beta-prop_WDR3_1st"/>
    <property type="match status" value="1"/>
</dbReference>
<keyword evidence="5" id="KW-0812">Transmembrane</keyword>
<dbReference type="InterPro" id="IPR018391">
    <property type="entry name" value="PQQ_b-propeller_rpt"/>
</dbReference>
<dbReference type="SMART" id="SM00220">
    <property type="entry name" value="S_TKc"/>
    <property type="match status" value="1"/>
</dbReference>
<keyword evidence="8" id="KW-1185">Reference proteome</keyword>
<dbReference type="GO" id="GO:0010992">
    <property type="term" value="P:ubiquitin recycling"/>
    <property type="evidence" value="ECO:0007669"/>
    <property type="project" value="TreeGrafter"/>
</dbReference>
<evidence type="ECO:0000259" key="6">
    <source>
        <dbReference type="PROSITE" id="PS50011"/>
    </source>
</evidence>
<reference evidence="7" key="1">
    <citation type="submission" date="2017-10" db="EMBL/GenBank/DDBJ databases">
        <title>Draft genome sequence of the planktic cyanobacteria Tychonema bourrellyi isolated from alpine lentic freshwater.</title>
        <authorList>
            <person name="Tett A."/>
            <person name="Armanini F."/>
            <person name="Asnicar F."/>
            <person name="Boscaini A."/>
            <person name="Pasolli E."/>
            <person name="Zolfo M."/>
            <person name="Donati C."/>
            <person name="Salmaso N."/>
            <person name="Segata N."/>
        </authorList>
    </citation>
    <scope>NUCLEOTIDE SEQUENCE</scope>
    <source>
        <strain evidence="7">FEM_GT703</strain>
    </source>
</reference>
<evidence type="ECO:0000313" key="8">
    <source>
        <dbReference type="Proteomes" id="UP000226442"/>
    </source>
</evidence>
<evidence type="ECO:0000256" key="4">
    <source>
        <dbReference type="SAM" id="MobiDB-lite"/>
    </source>
</evidence>
<dbReference type="InterPro" id="IPR001680">
    <property type="entry name" value="WD40_rpt"/>
</dbReference>
<protein>
    <submittedName>
        <fullName evidence="7">Protein kinase</fullName>
    </submittedName>
</protein>
<dbReference type="Gene3D" id="3.30.200.20">
    <property type="entry name" value="Phosphorylase Kinase, domain 1"/>
    <property type="match status" value="1"/>
</dbReference>
<feature type="repeat" description="WD" evidence="3">
    <location>
        <begin position="399"/>
        <end position="440"/>
    </location>
</feature>
<evidence type="ECO:0000256" key="2">
    <source>
        <dbReference type="ARBA" id="ARBA00022737"/>
    </source>
</evidence>
<organism evidence="7 8">
    <name type="scientific">Tychonema bourrellyi FEM_GT703</name>
    <dbReference type="NCBI Taxonomy" id="2040638"/>
    <lineage>
        <taxon>Bacteria</taxon>
        <taxon>Bacillati</taxon>
        <taxon>Cyanobacteriota</taxon>
        <taxon>Cyanophyceae</taxon>
        <taxon>Oscillatoriophycideae</taxon>
        <taxon>Oscillatoriales</taxon>
        <taxon>Microcoleaceae</taxon>
        <taxon>Tychonema</taxon>
    </lineage>
</organism>
<dbReference type="PROSITE" id="PS00108">
    <property type="entry name" value="PROTEIN_KINASE_ST"/>
    <property type="match status" value="1"/>
</dbReference>
<dbReference type="Pfam" id="PF00400">
    <property type="entry name" value="WD40"/>
    <property type="match status" value="2"/>
</dbReference>
<dbReference type="SUPFAM" id="SSF50978">
    <property type="entry name" value="WD40 repeat-like"/>
    <property type="match status" value="1"/>
</dbReference>
<proteinExistence type="predicted"/>
<dbReference type="Gene3D" id="1.10.510.10">
    <property type="entry name" value="Transferase(Phosphotransferase) domain 1"/>
    <property type="match status" value="1"/>
</dbReference>
<dbReference type="CDD" id="cd00200">
    <property type="entry name" value="WD40"/>
    <property type="match status" value="1"/>
</dbReference>
<dbReference type="InterPro" id="IPR019775">
    <property type="entry name" value="WD40_repeat_CS"/>
</dbReference>
<evidence type="ECO:0000256" key="3">
    <source>
        <dbReference type="PROSITE-ProRule" id="PRU00221"/>
    </source>
</evidence>
<feature type="region of interest" description="Disordered" evidence="4">
    <location>
        <begin position="1"/>
        <end position="20"/>
    </location>
</feature>
<feature type="repeat" description="WD" evidence="3">
    <location>
        <begin position="525"/>
        <end position="566"/>
    </location>
</feature>
<dbReference type="CDD" id="cd14014">
    <property type="entry name" value="STKc_PknB_like"/>
    <property type="match status" value="1"/>
</dbReference>
<dbReference type="SMART" id="SM00320">
    <property type="entry name" value="WD40"/>
    <property type="match status" value="6"/>
</dbReference>
<dbReference type="Gene3D" id="2.130.10.10">
    <property type="entry name" value="YVTN repeat-like/Quinoprotein amine dehydrogenase"/>
    <property type="match status" value="3"/>
</dbReference>
<dbReference type="PRINTS" id="PR00320">
    <property type="entry name" value="GPROTEINBRPT"/>
</dbReference>
<dbReference type="InterPro" id="IPR015943">
    <property type="entry name" value="WD40/YVTN_repeat-like_dom_sf"/>
</dbReference>
<dbReference type="GO" id="GO:0005524">
    <property type="term" value="F:ATP binding"/>
    <property type="evidence" value="ECO:0007669"/>
    <property type="project" value="InterPro"/>
</dbReference>
<dbReference type="AlphaFoldDB" id="A0A2G4EXF4"/>
<name>A0A2G4EXF4_9CYAN</name>
<dbReference type="InterPro" id="IPR011009">
    <property type="entry name" value="Kinase-like_dom_sf"/>
</dbReference>
<dbReference type="GO" id="GO:0043130">
    <property type="term" value="F:ubiquitin binding"/>
    <property type="evidence" value="ECO:0007669"/>
    <property type="project" value="TreeGrafter"/>
</dbReference>
<dbReference type="InterPro" id="IPR008271">
    <property type="entry name" value="Ser/Thr_kinase_AS"/>
</dbReference>
<feature type="transmembrane region" description="Helical" evidence="5">
    <location>
        <begin position="307"/>
        <end position="327"/>
    </location>
</feature>
<feature type="repeat" description="WD" evidence="3">
    <location>
        <begin position="567"/>
        <end position="602"/>
    </location>
</feature>
<keyword evidence="7" id="KW-0808">Transferase</keyword>
<keyword evidence="1 3" id="KW-0853">WD repeat</keyword>
<dbReference type="RefSeq" id="WP_096829805.1">
    <property type="nucleotide sequence ID" value="NZ_NXIB02000114.1"/>
</dbReference>